<organism evidence="1 2">
    <name type="scientific">Oceanobacillus profundus</name>
    <dbReference type="NCBI Taxonomy" id="372463"/>
    <lineage>
        <taxon>Bacteria</taxon>
        <taxon>Bacillati</taxon>
        <taxon>Bacillota</taxon>
        <taxon>Bacilli</taxon>
        <taxon>Bacillales</taxon>
        <taxon>Bacillaceae</taxon>
        <taxon>Oceanobacillus</taxon>
    </lineage>
</organism>
<proteinExistence type="predicted"/>
<sequence>MNRQMRGFAPQRDLYNRRDTRVEYQLFSQEYFSGADMHIYFGDIWVDEITDLSFQMQEEVLPIYGYNSYTFDELARGRRMISGMFTMNFTSVGYLQKILDHADAINHVVGAAAGANPINIKNYDKYRLDEILALYGKDSFEQIANEYEEAIWGKSEMSESNALSLPNQPYFQRNNKDGFDIRIHYGPVEETYRNNSVYRVDSQRMKPNLTVESLNGVQITGLQKSAGTSGQGAPVQETYTFIAQDLNRTSIKG</sequence>
<accession>A0A417YGT1</accession>
<reference evidence="1 2" key="1">
    <citation type="journal article" date="2007" name="Int. J. Syst. Evol. Microbiol.">
        <title>Oceanobacillus profundus sp. nov., isolated from a deep-sea sediment core.</title>
        <authorList>
            <person name="Kim Y.G."/>
            <person name="Choi D.H."/>
            <person name="Hyun S."/>
            <person name="Cho B.C."/>
        </authorList>
    </citation>
    <scope>NUCLEOTIDE SEQUENCE [LARGE SCALE GENOMIC DNA]</scope>
    <source>
        <strain evidence="1 2">DSM 18246</strain>
    </source>
</reference>
<dbReference type="OrthoDB" id="2973776at2"/>
<keyword evidence="2" id="KW-1185">Reference proteome</keyword>
<gene>
    <name evidence="1" type="ORF">D1B32_12220</name>
</gene>
<dbReference type="EMBL" id="QWEH01000007">
    <property type="protein sequence ID" value="RHW31995.1"/>
    <property type="molecule type" value="Genomic_DNA"/>
</dbReference>
<evidence type="ECO:0000313" key="2">
    <source>
        <dbReference type="Proteomes" id="UP000285456"/>
    </source>
</evidence>
<dbReference type="AlphaFoldDB" id="A0A417YGT1"/>
<dbReference type="RefSeq" id="WP_118889553.1">
    <property type="nucleotide sequence ID" value="NZ_PHUT01000007.1"/>
</dbReference>
<evidence type="ECO:0000313" key="1">
    <source>
        <dbReference type="EMBL" id="RHW31995.1"/>
    </source>
</evidence>
<comment type="caution">
    <text evidence="1">The sequence shown here is derived from an EMBL/GenBank/DDBJ whole genome shotgun (WGS) entry which is preliminary data.</text>
</comment>
<name>A0A417YGT1_9BACI</name>
<protein>
    <submittedName>
        <fullName evidence="1">Uncharacterized protein</fullName>
    </submittedName>
</protein>
<dbReference type="Proteomes" id="UP000285456">
    <property type="component" value="Unassembled WGS sequence"/>
</dbReference>